<dbReference type="GO" id="GO:0005829">
    <property type="term" value="C:cytosol"/>
    <property type="evidence" value="ECO:0007669"/>
    <property type="project" value="TreeGrafter"/>
</dbReference>
<dbReference type="InterPro" id="IPR036477">
    <property type="entry name" value="Formyl_transf_N_sf"/>
</dbReference>
<dbReference type="OrthoDB" id="199806at2157"/>
<dbReference type="Pfam" id="PF02911">
    <property type="entry name" value="Formyl_trans_C"/>
    <property type="match status" value="1"/>
</dbReference>
<evidence type="ECO:0000313" key="3">
    <source>
        <dbReference type="EMBL" id="RJX47967.1"/>
    </source>
</evidence>
<keyword evidence="4" id="KW-1185">Reference proteome</keyword>
<dbReference type="AlphaFoldDB" id="A0A3A6Q4G2"/>
<reference evidence="3 4" key="1">
    <citation type="submission" date="2018-06" db="EMBL/GenBank/DDBJ databases">
        <title>Halonotius sp. F13-13 a new haloarchaeeon isolated from a solar saltern from Isla Cristina, Huelva, Spain.</title>
        <authorList>
            <person name="Duran-Viseras A."/>
            <person name="Sanchez-Porro C."/>
            <person name="Ventosa A."/>
        </authorList>
    </citation>
    <scope>NUCLEOTIDE SEQUENCE [LARGE SCALE GENOMIC DNA]</scope>
    <source>
        <strain evidence="3 4">CECT 7525</strain>
    </source>
</reference>
<dbReference type="Pfam" id="PF00551">
    <property type="entry name" value="Formyl_trans_N"/>
    <property type="match status" value="1"/>
</dbReference>
<comment type="caution">
    <text evidence="3">The sequence shown here is derived from an EMBL/GenBank/DDBJ whole genome shotgun (WGS) entry which is preliminary data.</text>
</comment>
<feature type="domain" description="Formyl transferase C-terminal" evidence="2">
    <location>
        <begin position="202"/>
        <end position="298"/>
    </location>
</feature>
<proteinExistence type="predicted"/>
<evidence type="ECO:0008006" key="5">
    <source>
        <dbReference type="Google" id="ProtNLM"/>
    </source>
</evidence>
<sequence length="314" mass="34943">MQVVFVTHNELGVACLEELSELGAEIKHVFTRPRREDISDQADIGAFADTNDVPLSRVSSVNTPAVKSTIQDCDPDILFIIGWSQLVDSEVLEIPNVAALGMHPAPLPRGRGRAPLAWSLIKGLDETALSFFHLVEEADAGDIVGQQPLPIEIQDDAQSMYDKMVEAGRTLIQRHYTELESGTVPRQQQDHSAATWWPKREPHHGRIDWTRAPKEVYNWIRGQTRPYPGSYSYLDGDKITIWKAEPPASETEFVTPGEIAYRDGDRLGVGAWEGIIELTEVQVGDDSPVSAGELVSSYRYQIGDQFQNARDPLV</sequence>
<dbReference type="Gene3D" id="3.40.50.12230">
    <property type="match status" value="1"/>
</dbReference>
<dbReference type="InterPro" id="IPR002376">
    <property type="entry name" value="Formyl_transf_N"/>
</dbReference>
<dbReference type="CDD" id="cd08702">
    <property type="entry name" value="Arna_FMT_C"/>
    <property type="match status" value="1"/>
</dbReference>
<gene>
    <name evidence="3" type="ORF">DP106_13495</name>
</gene>
<dbReference type="PANTHER" id="PTHR11138">
    <property type="entry name" value="METHIONYL-TRNA FORMYLTRANSFERASE"/>
    <property type="match status" value="1"/>
</dbReference>
<dbReference type="EMBL" id="QMDW01000028">
    <property type="protein sequence ID" value="RJX47967.1"/>
    <property type="molecule type" value="Genomic_DNA"/>
</dbReference>
<dbReference type="RefSeq" id="WP_120086130.1">
    <property type="nucleotide sequence ID" value="NZ_QMDW01000028.1"/>
</dbReference>
<evidence type="ECO:0000259" key="1">
    <source>
        <dbReference type="Pfam" id="PF00551"/>
    </source>
</evidence>
<dbReference type="InterPro" id="IPR005793">
    <property type="entry name" value="Formyl_trans_C"/>
</dbReference>
<evidence type="ECO:0000313" key="4">
    <source>
        <dbReference type="Proteomes" id="UP000281564"/>
    </source>
</evidence>
<dbReference type="PANTHER" id="PTHR11138:SF5">
    <property type="entry name" value="METHIONYL-TRNA FORMYLTRANSFERASE, MITOCHONDRIAL"/>
    <property type="match status" value="1"/>
</dbReference>
<dbReference type="SUPFAM" id="SSF50486">
    <property type="entry name" value="FMT C-terminal domain-like"/>
    <property type="match status" value="1"/>
</dbReference>
<accession>A0A3A6Q4G2</accession>
<dbReference type="Proteomes" id="UP000281564">
    <property type="component" value="Unassembled WGS sequence"/>
</dbReference>
<protein>
    <recommendedName>
        <fullName evidence="5">Methionyl-tRNA formyltransferase</fullName>
    </recommendedName>
</protein>
<dbReference type="GO" id="GO:0004479">
    <property type="term" value="F:methionyl-tRNA formyltransferase activity"/>
    <property type="evidence" value="ECO:0007669"/>
    <property type="project" value="TreeGrafter"/>
</dbReference>
<dbReference type="InterPro" id="IPR011034">
    <property type="entry name" value="Formyl_transferase-like_C_sf"/>
</dbReference>
<feature type="domain" description="Formyl transferase N-terminal" evidence="1">
    <location>
        <begin position="56"/>
        <end position="172"/>
    </location>
</feature>
<name>A0A3A6Q4G2_9EURY</name>
<organism evidence="3 4">
    <name type="scientific">Halonotius pteroides</name>
    <dbReference type="NCBI Taxonomy" id="268735"/>
    <lineage>
        <taxon>Archaea</taxon>
        <taxon>Methanobacteriati</taxon>
        <taxon>Methanobacteriota</taxon>
        <taxon>Stenosarchaea group</taxon>
        <taxon>Halobacteria</taxon>
        <taxon>Halobacteriales</taxon>
        <taxon>Haloferacaceae</taxon>
        <taxon>Halonotius</taxon>
    </lineage>
</organism>
<dbReference type="SUPFAM" id="SSF53328">
    <property type="entry name" value="Formyltransferase"/>
    <property type="match status" value="1"/>
</dbReference>
<evidence type="ECO:0000259" key="2">
    <source>
        <dbReference type="Pfam" id="PF02911"/>
    </source>
</evidence>